<evidence type="ECO:0000313" key="3">
    <source>
        <dbReference type="Proteomes" id="UP001597197"/>
    </source>
</evidence>
<dbReference type="EMBL" id="JBHUFD010000005">
    <property type="protein sequence ID" value="MFD1873463.1"/>
    <property type="molecule type" value="Genomic_DNA"/>
</dbReference>
<feature type="chain" id="PRO_5045536782" description="DUF3887 domain-containing protein" evidence="1">
    <location>
        <begin position="20"/>
        <end position="149"/>
    </location>
</feature>
<organism evidence="2 3">
    <name type="scientific">Hymenobacter bucti</name>
    <dbReference type="NCBI Taxonomy" id="1844114"/>
    <lineage>
        <taxon>Bacteria</taxon>
        <taxon>Pseudomonadati</taxon>
        <taxon>Bacteroidota</taxon>
        <taxon>Cytophagia</taxon>
        <taxon>Cytophagales</taxon>
        <taxon>Hymenobacteraceae</taxon>
        <taxon>Hymenobacter</taxon>
    </lineage>
</organism>
<sequence>MPFPLPRVRSFSPWLGAGAALLSLVSAFSFQPAPRATQAQVARRFLSEVLRADYPAAYRRLASEVRDTLRPAAFAAATQPLWHLGQQRGPAVELYKLGTWLSEGGGPEPWFYRFSFANDSARRPPPVLLEVTFRDTTARQVLGFGVRNH</sequence>
<protein>
    <recommendedName>
        <fullName evidence="4">DUF3887 domain-containing protein</fullName>
    </recommendedName>
</protein>
<dbReference type="Proteomes" id="UP001597197">
    <property type="component" value="Unassembled WGS sequence"/>
</dbReference>
<evidence type="ECO:0000256" key="1">
    <source>
        <dbReference type="SAM" id="SignalP"/>
    </source>
</evidence>
<comment type="caution">
    <text evidence="2">The sequence shown here is derived from an EMBL/GenBank/DDBJ whole genome shotgun (WGS) entry which is preliminary data.</text>
</comment>
<name>A0ABW4QVA0_9BACT</name>
<reference evidence="3" key="1">
    <citation type="journal article" date="2019" name="Int. J. Syst. Evol. Microbiol.">
        <title>The Global Catalogue of Microorganisms (GCM) 10K type strain sequencing project: providing services to taxonomists for standard genome sequencing and annotation.</title>
        <authorList>
            <consortium name="The Broad Institute Genomics Platform"/>
            <consortium name="The Broad Institute Genome Sequencing Center for Infectious Disease"/>
            <person name="Wu L."/>
            <person name="Ma J."/>
        </authorList>
    </citation>
    <scope>NUCLEOTIDE SEQUENCE [LARGE SCALE GENOMIC DNA]</scope>
    <source>
        <strain evidence="3">CGMCC 1.15795</strain>
    </source>
</reference>
<keyword evidence="3" id="KW-1185">Reference proteome</keyword>
<evidence type="ECO:0008006" key="4">
    <source>
        <dbReference type="Google" id="ProtNLM"/>
    </source>
</evidence>
<accession>A0ABW4QVA0</accession>
<gene>
    <name evidence="2" type="ORF">ACFSDX_13545</name>
</gene>
<proteinExistence type="predicted"/>
<evidence type="ECO:0000313" key="2">
    <source>
        <dbReference type="EMBL" id="MFD1873463.1"/>
    </source>
</evidence>
<feature type="signal peptide" evidence="1">
    <location>
        <begin position="1"/>
        <end position="19"/>
    </location>
</feature>
<dbReference type="RefSeq" id="WP_382314377.1">
    <property type="nucleotide sequence ID" value="NZ_JBHUFD010000005.1"/>
</dbReference>
<keyword evidence="1" id="KW-0732">Signal</keyword>